<dbReference type="PANTHER" id="PTHR48011:SF81">
    <property type="entry name" value="PROTEIN KINASE DOMAIN-CONTAINING PROTEIN"/>
    <property type="match status" value="1"/>
</dbReference>
<name>A0AAU9SC21_THLAR</name>
<dbReference type="AlphaFoldDB" id="A0AAU9SC21"/>
<dbReference type="InterPro" id="IPR052751">
    <property type="entry name" value="Plant_MAPKKK"/>
</dbReference>
<dbReference type="Pfam" id="PF00069">
    <property type="entry name" value="Pkinase"/>
    <property type="match status" value="1"/>
</dbReference>
<organism evidence="2 3">
    <name type="scientific">Thlaspi arvense</name>
    <name type="common">Field penny-cress</name>
    <dbReference type="NCBI Taxonomy" id="13288"/>
    <lineage>
        <taxon>Eukaryota</taxon>
        <taxon>Viridiplantae</taxon>
        <taxon>Streptophyta</taxon>
        <taxon>Embryophyta</taxon>
        <taxon>Tracheophyta</taxon>
        <taxon>Spermatophyta</taxon>
        <taxon>Magnoliopsida</taxon>
        <taxon>eudicotyledons</taxon>
        <taxon>Gunneridae</taxon>
        <taxon>Pentapetalae</taxon>
        <taxon>rosids</taxon>
        <taxon>malvids</taxon>
        <taxon>Brassicales</taxon>
        <taxon>Brassicaceae</taxon>
        <taxon>Thlaspideae</taxon>
        <taxon>Thlaspi</taxon>
    </lineage>
</organism>
<dbReference type="PANTHER" id="PTHR48011">
    <property type="entry name" value="CCR4-NOT TRANSCRIPTIONAL COMPLEX SUBUNIT CAF120-RELATED"/>
    <property type="match status" value="1"/>
</dbReference>
<reference evidence="2 3" key="1">
    <citation type="submission" date="2022-03" db="EMBL/GenBank/DDBJ databases">
        <authorList>
            <person name="Nunn A."/>
            <person name="Chopra R."/>
            <person name="Nunn A."/>
            <person name="Contreras Garrido A."/>
        </authorList>
    </citation>
    <scope>NUCLEOTIDE SEQUENCE [LARGE SCALE GENOMIC DNA]</scope>
</reference>
<dbReference type="SMART" id="SM00220">
    <property type="entry name" value="S_TKc"/>
    <property type="match status" value="1"/>
</dbReference>
<dbReference type="InterPro" id="IPR000719">
    <property type="entry name" value="Prot_kinase_dom"/>
</dbReference>
<dbReference type="Gene3D" id="1.10.510.10">
    <property type="entry name" value="Transferase(Phosphotransferase) domain 1"/>
    <property type="match status" value="1"/>
</dbReference>
<keyword evidence="3" id="KW-1185">Reference proteome</keyword>
<dbReference type="Proteomes" id="UP000836841">
    <property type="component" value="Chromosome 4"/>
</dbReference>
<dbReference type="Gene3D" id="3.30.200.20">
    <property type="entry name" value="Phosphorylase Kinase, domain 1"/>
    <property type="match status" value="1"/>
</dbReference>
<proteinExistence type="predicted"/>
<dbReference type="GO" id="GO:0005524">
    <property type="term" value="F:ATP binding"/>
    <property type="evidence" value="ECO:0007669"/>
    <property type="project" value="InterPro"/>
</dbReference>
<dbReference type="GO" id="GO:0007165">
    <property type="term" value="P:signal transduction"/>
    <property type="evidence" value="ECO:0007669"/>
    <property type="project" value="TreeGrafter"/>
</dbReference>
<dbReference type="PROSITE" id="PS50011">
    <property type="entry name" value="PROTEIN_KINASE_DOM"/>
    <property type="match status" value="1"/>
</dbReference>
<gene>
    <name evidence="2" type="ORF">TAV2_LOCUS13700</name>
</gene>
<evidence type="ECO:0000313" key="3">
    <source>
        <dbReference type="Proteomes" id="UP000836841"/>
    </source>
</evidence>
<dbReference type="EMBL" id="OU466860">
    <property type="protein sequence ID" value="CAH2060130.1"/>
    <property type="molecule type" value="Genomic_DNA"/>
</dbReference>
<dbReference type="SUPFAM" id="SSF56112">
    <property type="entry name" value="Protein kinase-like (PK-like)"/>
    <property type="match status" value="1"/>
</dbReference>
<accession>A0AAU9SC21</accession>
<dbReference type="GO" id="GO:0004672">
    <property type="term" value="F:protein kinase activity"/>
    <property type="evidence" value="ECO:0007669"/>
    <property type="project" value="InterPro"/>
</dbReference>
<protein>
    <recommendedName>
        <fullName evidence="1">Protein kinase domain-containing protein</fullName>
    </recommendedName>
</protein>
<feature type="domain" description="Protein kinase" evidence="1">
    <location>
        <begin position="11"/>
        <end position="252"/>
    </location>
</feature>
<sequence>MRRCRNKPAEMKFVKFLGKGSYGSIDLFSNTKADGSTFYSAVKVSDHWTIEREFRILTKLKGCPRIVQLFEKTLVQETDHNGNRVYKMPMEYAAAGLVSVHHRGYVHCDLKPDNLLLFPRYDKETWDCSYELKIADFGLSLKAGEEESECWEIDSPFVGTPVYMSPESVDDGTVDKTLDLWSLGCIVLEMYTGKHPWFGVDLNDLQGFLTDGKAPEIPETVPLGARQFLEKCFAVKPKERGSASELLLHPFLIGEMKMADVAGGDTRRMGLRTRKPPVKFEDVIITKKPLKVKFVSSNLPQFKKVPNKPLKVKILPPRPPKSSFVPVH</sequence>
<dbReference type="PROSITE" id="PS00108">
    <property type="entry name" value="PROTEIN_KINASE_ST"/>
    <property type="match status" value="1"/>
</dbReference>
<dbReference type="InterPro" id="IPR011009">
    <property type="entry name" value="Kinase-like_dom_sf"/>
</dbReference>
<evidence type="ECO:0000259" key="1">
    <source>
        <dbReference type="PROSITE" id="PS50011"/>
    </source>
</evidence>
<evidence type="ECO:0000313" key="2">
    <source>
        <dbReference type="EMBL" id="CAH2060130.1"/>
    </source>
</evidence>
<dbReference type="InterPro" id="IPR008271">
    <property type="entry name" value="Ser/Thr_kinase_AS"/>
</dbReference>